<accession>A0ABV7H7X6</accession>
<organism evidence="6 7">
    <name type="scientific">Piscinibacterium candidicorallinum</name>
    <dbReference type="NCBI Taxonomy" id="1793872"/>
    <lineage>
        <taxon>Bacteria</taxon>
        <taxon>Pseudomonadati</taxon>
        <taxon>Pseudomonadota</taxon>
        <taxon>Betaproteobacteria</taxon>
        <taxon>Burkholderiales</taxon>
        <taxon>Piscinibacterium</taxon>
    </lineage>
</organism>
<feature type="transmembrane region" description="Helical" evidence="4">
    <location>
        <begin position="42"/>
        <end position="61"/>
    </location>
</feature>
<proteinExistence type="inferred from homology"/>
<keyword evidence="4" id="KW-1133">Transmembrane helix</keyword>
<evidence type="ECO:0000256" key="1">
    <source>
        <dbReference type="ARBA" id="ARBA00022481"/>
    </source>
</evidence>
<evidence type="ECO:0000256" key="3">
    <source>
        <dbReference type="PROSITE-ProRule" id="PRU00284"/>
    </source>
</evidence>
<protein>
    <submittedName>
        <fullName evidence="6">Methyl-accepting chemotaxis protein</fullName>
    </submittedName>
</protein>
<dbReference type="PANTHER" id="PTHR43531:SF14">
    <property type="entry name" value="METHYL-ACCEPTING CHEMOTAXIS PROTEIN I-RELATED"/>
    <property type="match status" value="1"/>
</dbReference>
<keyword evidence="7" id="KW-1185">Reference proteome</keyword>
<dbReference type="Pfam" id="PF00015">
    <property type="entry name" value="MCPsignal"/>
    <property type="match status" value="1"/>
</dbReference>
<dbReference type="CDD" id="cd11386">
    <property type="entry name" value="MCP_signal"/>
    <property type="match status" value="1"/>
</dbReference>
<dbReference type="Proteomes" id="UP001595556">
    <property type="component" value="Unassembled WGS sequence"/>
</dbReference>
<dbReference type="InterPro" id="IPR004089">
    <property type="entry name" value="MCPsignal_dom"/>
</dbReference>
<dbReference type="RefSeq" id="WP_377302935.1">
    <property type="nucleotide sequence ID" value="NZ_CP180191.1"/>
</dbReference>
<dbReference type="PROSITE" id="PS50111">
    <property type="entry name" value="CHEMOTAXIS_TRANSDUC_2"/>
    <property type="match status" value="1"/>
</dbReference>
<sequence length="664" mass="70947">MNATQTMGAASAAARTHTLTEVHGAMAPGIRMFRNLRFKAKAWIITAVFVAPLLLTLYAYIEKEWADITFTRDEMAGAALVQEVYPLLQTLQAHRGLSTAALSGDAAARARMDEAGTKVTKALAQLKAADAAHGAPTGTKPDFKKLEAAVSGLISGWAAIADAKTNFASHTQLINELLTYVETVGDKSGLVLDPDLDSYYMMVTSVGLGPIMLEDSAWLRGTGRKILVDGLITPEQRLAIERRLVRLQMNIEAVNHGLERAYAYNPSLKSTGALEGLNAAREMEKLVRAALLGDSLNGTPESYFDATTAQIDAQFAKFSKAHDALEALLQARYDALQSHMAWILAVVGACLLLAGYFFYAFSLVENGGIRYLGKHIKALAVGDLTTPQSVWGRDEIGYSLNRLFESIQGLKTTLAAIQQNADAVSLSSREIAAGNHDLSARTEKNASALEEASAGMDQLHELVERNLNSVREAERLMARLSEAAEASGHNVSAVVQRMSAIQAKSKQIGEIVGMIDGISFQTNILALNASVEAARAGEAGRGFAVVAQEVRSLAQRAAEAAKQINTIVSANTEEIEAGTQQVNAAGNTMQEMVDSVRKTSVVIQDITRASGEQSTGVAEMNKAVRDLTQSQQANAALVEEIAASASQLQNSGEALRDAAAVFKL</sequence>
<dbReference type="SUPFAM" id="SSF58104">
    <property type="entry name" value="Methyl-accepting chemotaxis protein (MCP) signaling domain"/>
    <property type="match status" value="1"/>
</dbReference>
<keyword evidence="4" id="KW-0472">Membrane</keyword>
<evidence type="ECO:0000313" key="6">
    <source>
        <dbReference type="EMBL" id="MFC3147656.1"/>
    </source>
</evidence>
<evidence type="ECO:0000256" key="2">
    <source>
        <dbReference type="ARBA" id="ARBA00029447"/>
    </source>
</evidence>
<evidence type="ECO:0000256" key="4">
    <source>
        <dbReference type="SAM" id="Phobius"/>
    </source>
</evidence>
<comment type="caution">
    <text evidence="6">The sequence shown here is derived from an EMBL/GenBank/DDBJ whole genome shotgun (WGS) entry which is preliminary data.</text>
</comment>
<feature type="transmembrane region" description="Helical" evidence="4">
    <location>
        <begin position="340"/>
        <end position="364"/>
    </location>
</feature>
<dbReference type="SMART" id="SM00283">
    <property type="entry name" value="MA"/>
    <property type="match status" value="1"/>
</dbReference>
<name>A0ABV7H7X6_9BURK</name>
<keyword evidence="1" id="KW-0488">Methylation</keyword>
<dbReference type="Gene3D" id="1.10.287.950">
    <property type="entry name" value="Methyl-accepting chemotaxis protein"/>
    <property type="match status" value="1"/>
</dbReference>
<gene>
    <name evidence="6" type="ORF">ACFOEN_08375</name>
</gene>
<dbReference type="InterPro" id="IPR051310">
    <property type="entry name" value="MCP_chemotaxis"/>
</dbReference>
<dbReference type="EMBL" id="JBHRTI010000004">
    <property type="protein sequence ID" value="MFC3147656.1"/>
    <property type="molecule type" value="Genomic_DNA"/>
</dbReference>
<keyword evidence="4" id="KW-0812">Transmembrane</keyword>
<feature type="domain" description="Methyl-accepting transducer" evidence="5">
    <location>
        <begin position="420"/>
        <end position="649"/>
    </location>
</feature>
<evidence type="ECO:0000259" key="5">
    <source>
        <dbReference type="PROSITE" id="PS50111"/>
    </source>
</evidence>
<dbReference type="PANTHER" id="PTHR43531">
    <property type="entry name" value="PROTEIN ICFG"/>
    <property type="match status" value="1"/>
</dbReference>
<reference evidence="7" key="1">
    <citation type="journal article" date="2019" name="Int. J. Syst. Evol. Microbiol.">
        <title>The Global Catalogue of Microorganisms (GCM) 10K type strain sequencing project: providing services to taxonomists for standard genome sequencing and annotation.</title>
        <authorList>
            <consortium name="The Broad Institute Genomics Platform"/>
            <consortium name="The Broad Institute Genome Sequencing Center for Infectious Disease"/>
            <person name="Wu L."/>
            <person name="Ma J."/>
        </authorList>
    </citation>
    <scope>NUCLEOTIDE SEQUENCE [LARGE SCALE GENOMIC DNA]</scope>
    <source>
        <strain evidence="7">KCTC 52168</strain>
    </source>
</reference>
<comment type="similarity">
    <text evidence="2">Belongs to the methyl-accepting chemotaxis (MCP) protein family.</text>
</comment>
<keyword evidence="3" id="KW-0807">Transducer</keyword>
<evidence type="ECO:0000313" key="7">
    <source>
        <dbReference type="Proteomes" id="UP001595556"/>
    </source>
</evidence>